<keyword evidence="2" id="KW-1133">Transmembrane helix</keyword>
<reference evidence="5" key="1">
    <citation type="journal article" date="2014" name="Science">
        <title>Ancient hybridizations among the ancestral genomes of bread wheat.</title>
        <authorList>
            <consortium name="International Wheat Genome Sequencing Consortium,"/>
            <person name="Marcussen T."/>
            <person name="Sandve S.R."/>
            <person name="Heier L."/>
            <person name="Spannagl M."/>
            <person name="Pfeifer M."/>
            <person name="Jakobsen K.S."/>
            <person name="Wulff B.B."/>
            <person name="Steuernagel B."/>
            <person name="Mayer K.F."/>
            <person name="Olsen O.A."/>
        </authorList>
    </citation>
    <scope>NUCLEOTIDE SEQUENCE [LARGE SCALE GENOMIC DNA]</scope>
    <source>
        <strain evidence="5">cv. AL8/78</strain>
    </source>
</reference>
<evidence type="ECO:0000256" key="2">
    <source>
        <dbReference type="SAM" id="Phobius"/>
    </source>
</evidence>
<keyword evidence="2" id="KW-0472">Membrane</keyword>
<reference evidence="4" key="5">
    <citation type="journal article" date="2021" name="G3 (Bethesda)">
        <title>Aegilops tauschii genome assembly Aet v5.0 features greater sequence contiguity and improved annotation.</title>
        <authorList>
            <person name="Wang L."/>
            <person name="Zhu T."/>
            <person name="Rodriguez J.C."/>
            <person name="Deal K.R."/>
            <person name="Dubcovsky J."/>
            <person name="McGuire P.E."/>
            <person name="Lux T."/>
            <person name="Spannagl M."/>
            <person name="Mayer K.F.X."/>
            <person name="Baldrich P."/>
            <person name="Meyers B.C."/>
            <person name="Huo N."/>
            <person name="Gu Y.Q."/>
            <person name="Zhou H."/>
            <person name="Devos K.M."/>
            <person name="Bennetzen J.L."/>
            <person name="Unver T."/>
            <person name="Budak H."/>
            <person name="Gulick P.J."/>
            <person name="Galiba G."/>
            <person name="Kalapos B."/>
            <person name="Nelson D.R."/>
            <person name="Li P."/>
            <person name="You F.M."/>
            <person name="Luo M.C."/>
            <person name="Dvorak J."/>
        </authorList>
    </citation>
    <scope>NUCLEOTIDE SEQUENCE [LARGE SCALE GENOMIC DNA]</scope>
    <source>
        <strain evidence="4">cv. AL8/78</strain>
    </source>
</reference>
<accession>A0A453B4E1</accession>
<feature type="transmembrane region" description="Helical" evidence="2">
    <location>
        <begin position="113"/>
        <end position="130"/>
    </location>
</feature>
<protein>
    <recommendedName>
        <fullName evidence="3">PGG domain-containing protein</fullName>
    </recommendedName>
</protein>
<keyword evidence="2" id="KW-0812">Transmembrane</keyword>
<feature type="transmembrane region" description="Helical" evidence="2">
    <location>
        <begin position="215"/>
        <end position="235"/>
    </location>
</feature>
<dbReference type="Gramene" id="AET2Gv20360000.1">
    <property type="protein sequence ID" value="AET2Gv20360000.1"/>
    <property type="gene ID" value="AET2Gv20360000"/>
</dbReference>
<feature type="transmembrane region" description="Helical" evidence="2">
    <location>
        <begin position="191"/>
        <end position="209"/>
    </location>
</feature>
<feature type="region of interest" description="Disordered" evidence="1">
    <location>
        <begin position="1"/>
        <end position="21"/>
    </location>
</feature>
<dbReference type="RefSeq" id="XP_073364320.1">
    <property type="nucleotide sequence ID" value="XM_073508219.1"/>
</dbReference>
<dbReference type="GO" id="GO:0016020">
    <property type="term" value="C:membrane"/>
    <property type="evidence" value="ECO:0007669"/>
    <property type="project" value="TreeGrafter"/>
</dbReference>
<evidence type="ECO:0000313" key="5">
    <source>
        <dbReference type="Proteomes" id="UP000015105"/>
    </source>
</evidence>
<dbReference type="Proteomes" id="UP000015105">
    <property type="component" value="Chromosome 2D"/>
</dbReference>
<reference evidence="4" key="3">
    <citation type="journal article" date="2017" name="Nature">
        <title>Genome sequence of the progenitor of the wheat D genome Aegilops tauschii.</title>
        <authorList>
            <person name="Luo M.C."/>
            <person name="Gu Y.Q."/>
            <person name="Puiu D."/>
            <person name="Wang H."/>
            <person name="Twardziok S.O."/>
            <person name="Deal K.R."/>
            <person name="Huo N."/>
            <person name="Zhu T."/>
            <person name="Wang L."/>
            <person name="Wang Y."/>
            <person name="McGuire P.E."/>
            <person name="Liu S."/>
            <person name="Long H."/>
            <person name="Ramasamy R.K."/>
            <person name="Rodriguez J.C."/>
            <person name="Van S.L."/>
            <person name="Yuan L."/>
            <person name="Wang Z."/>
            <person name="Xia Z."/>
            <person name="Xiao L."/>
            <person name="Anderson O.D."/>
            <person name="Ouyang S."/>
            <person name="Liang Y."/>
            <person name="Zimin A.V."/>
            <person name="Pertea G."/>
            <person name="Qi P."/>
            <person name="Bennetzen J.L."/>
            <person name="Dai X."/>
            <person name="Dawson M.W."/>
            <person name="Muller H.G."/>
            <person name="Kugler K."/>
            <person name="Rivarola-Duarte L."/>
            <person name="Spannagl M."/>
            <person name="Mayer K.F.X."/>
            <person name="Lu F.H."/>
            <person name="Bevan M.W."/>
            <person name="Leroy P."/>
            <person name="Li P."/>
            <person name="You F.M."/>
            <person name="Sun Q."/>
            <person name="Liu Z."/>
            <person name="Lyons E."/>
            <person name="Wicker T."/>
            <person name="Salzberg S.L."/>
            <person name="Devos K.M."/>
            <person name="Dvorak J."/>
        </authorList>
    </citation>
    <scope>NUCLEOTIDE SEQUENCE [LARGE SCALE GENOMIC DNA]</scope>
    <source>
        <strain evidence="4">cv. AL8/78</strain>
    </source>
</reference>
<dbReference type="GeneID" id="141041574"/>
<dbReference type="STRING" id="200361.A0A453B4E1"/>
<evidence type="ECO:0000313" key="4">
    <source>
        <dbReference type="EnsemblPlants" id="AET2Gv20360000.1"/>
    </source>
</evidence>
<reference evidence="4" key="4">
    <citation type="submission" date="2019-03" db="UniProtKB">
        <authorList>
            <consortium name="EnsemblPlants"/>
        </authorList>
    </citation>
    <scope>IDENTIFICATION</scope>
</reference>
<evidence type="ECO:0000256" key="1">
    <source>
        <dbReference type="SAM" id="MobiDB-lite"/>
    </source>
</evidence>
<feature type="transmembrane region" description="Helical" evidence="2">
    <location>
        <begin position="159"/>
        <end position="179"/>
    </location>
</feature>
<dbReference type="InterPro" id="IPR026961">
    <property type="entry name" value="PGG_dom"/>
</dbReference>
<feature type="region of interest" description="Disordered" evidence="1">
    <location>
        <begin position="80"/>
        <end position="102"/>
    </location>
</feature>
<reference evidence="5" key="2">
    <citation type="journal article" date="2017" name="Nat. Plants">
        <title>The Aegilops tauschii genome reveals multiple impacts of transposons.</title>
        <authorList>
            <person name="Zhao G."/>
            <person name="Zou C."/>
            <person name="Li K."/>
            <person name="Wang K."/>
            <person name="Li T."/>
            <person name="Gao L."/>
            <person name="Zhang X."/>
            <person name="Wang H."/>
            <person name="Yang Z."/>
            <person name="Liu X."/>
            <person name="Jiang W."/>
            <person name="Mao L."/>
            <person name="Kong X."/>
            <person name="Jiao Y."/>
            <person name="Jia J."/>
        </authorList>
    </citation>
    <scope>NUCLEOTIDE SEQUENCE [LARGE SCALE GENOMIC DNA]</scope>
    <source>
        <strain evidence="5">cv. AL8/78</strain>
    </source>
</reference>
<keyword evidence="5" id="KW-1185">Reference proteome</keyword>
<dbReference type="Pfam" id="PF13962">
    <property type="entry name" value="PGG"/>
    <property type="match status" value="1"/>
</dbReference>
<organism evidence="4 5">
    <name type="scientific">Aegilops tauschii subsp. strangulata</name>
    <name type="common">Goatgrass</name>
    <dbReference type="NCBI Taxonomy" id="200361"/>
    <lineage>
        <taxon>Eukaryota</taxon>
        <taxon>Viridiplantae</taxon>
        <taxon>Streptophyta</taxon>
        <taxon>Embryophyta</taxon>
        <taxon>Tracheophyta</taxon>
        <taxon>Spermatophyta</taxon>
        <taxon>Magnoliopsida</taxon>
        <taxon>Liliopsida</taxon>
        <taxon>Poales</taxon>
        <taxon>Poaceae</taxon>
        <taxon>BOP clade</taxon>
        <taxon>Pooideae</taxon>
        <taxon>Triticodae</taxon>
        <taxon>Triticeae</taxon>
        <taxon>Triticinae</taxon>
        <taxon>Aegilops</taxon>
    </lineage>
</organism>
<dbReference type="PANTHER" id="PTHR24177:SF428">
    <property type="entry name" value="PGG DOMAIN-CONTAINING PROTEIN"/>
    <property type="match status" value="1"/>
</dbReference>
<feature type="domain" description="PGG" evidence="3">
    <location>
        <begin position="107"/>
        <end position="212"/>
    </location>
</feature>
<evidence type="ECO:0000259" key="3">
    <source>
        <dbReference type="Pfam" id="PF13962"/>
    </source>
</evidence>
<dbReference type="PANTHER" id="PTHR24177">
    <property type="entry name" value="CASKIN"/>
    <property type="match status" value="1"/>
</dbReference>
<dbReference type="EnsemblPlants" id="AET2Gv20360000.1">
    <property type="protein sequence ID" value="AET2Gv20360000.1"/>
    <property type="gene ID" value="AET2Gv20360000"/>
</dbReference>
<proteinExistence type="predicted"/>
<name>A0A453B4E1_AEGTS</name>
<dbReference type="AlphaFoldDB" id="A0A453B4E1"/>
<sequence>MSPAVAPPTAEAGPDPPAQHPEVEIITMRVVSAAEDADEAEPAVDTTSLSCPVLLVPTSSSLAKGMHVLLVQPATDSPAASLVPASRGDDAPAVQQARDKDARNSKAARELRGWLMVLATVIASITYASGLNPPGGFQGGGGDRVTPVLRATSPRRYTTFYYCNTSAFALSLSIVLLVASQDLRRLAKIKVLEIIVALDVLALLMAYIVGSTFGLEELGVCAGLVLIVPVALVVMSSRICGKYFWDEL</sequence>